<evidence type="ECO:0000313" key="2">
    <source>
        <dbReference type="Proteomes" id="UP001362999"/>
    </source>
</evidence>
<gene>
    <name evidence="1" type="ORF">R3P38DRAFT_3210737</name>
</gene>
<organism evidence="1 2">
    <name type="scientific">Favolaschia claudopus</name>
    <dbReference type="NCBI Taxonomy" id="2862362"/>
    <lineage>
        <taxon>Eukaryota</taxon>
        <taxon>Fungi</taxon>
        <taxon>Dikarya</taxon>
        <taxon>Basidiomycota</taxon>
        <taxon>Agaricomycotina</taxon>
        <taxon>Agaricomycetes</taxon>
        <taxon>Agaricomycetidae</taxon>
        <taxon>Agaricales</taxon>
        <taxon>Marasmiineae</taxon>
        <taxon>Mycenaceae</taxon>
        <taxon>Favolaschia</taxon>
    </lineage>
</organism>
<sequence length="71" mass="7945">MSDTSPAPLRFIFEGSPFQLRGLLRIHYVFISGVPPIPLQGHGRFAPRTTPDRTIHCRSLAIPILPCPPRK</sequence>
<proteinExistence type="predicted"/>
<dbReference type="Proteomes" id="UP001362999">
    <property type="component" value="Unassembled WGS sequence"/>
</dbReference>
<comment type="caution">
    <text evidence="1">The sequence shown here is derived from an EMBL/GenBank/DDBJ whole genome shotgun (WGS) entry which is preliminary data.</text>
</comment>
<accession>A0AAW0AGU1</accession>
<reference evidence="1 2" key="1">
    <citation type="journal article" date="2024" name="J Genomics">
        <title>Draft genome sequencing and assembly of Favolaschia claudopus CIRM-BRFM 2984 isolated from oak limbs.</title>
        <authorList>
            <person name="Navarro D."/>
            <person name="Drula E."/>
            <person name="Chaduli D."/>
            <person name="Cazenave R."/>
            <person name="Ahrendt S."/>
            <person name="Wang J."/>
            <person name="Lipzen A."/>
            <person name="Daum C."/>
            <person name="Barry K."/>
            <person name="Grigoriev I.V."/>
            <person name="Favel A."/>
            <person name="Rosso M.N."/>
            <person name="Martin F."/>
        </authorList>
    </citation>
    <scope>NUCLEOTIDE SEQUENCE [LARGE SCALE GENOMIC DNA]</scope>
    <source>
        <strain evidence="1 2">CIRM-BRFM 2984</strain>
    </source>
</reference>
<protein>
    <submittedName>
        <fullName evidence="1">Uncharacterized protein</fullName>
    </submittedName>
</protein>
<evidence type="ECO:0000313" key="1">
    <source>
        <dbReference type="EMBL" id="KAK7008487.1"/>
    </source>
</evidence>
<dbReference type="EMBL" id="JAWWNJ010000067">
    <property type="protein sequence ID" value="KAK7008487.1"/>
    <property type="molecule type" value="Genomic_DNA"/>
</dbReference>
<keyword evidence="2" id="KW-1185">Reference proteome</keyword>
<name>A0AAW0AGU1_9AGAR</name>
<dbReference type="AlphaFoldDB" id="A0AAW0AGU1"/>